<dbReference type="InterPro" id="IPR017972">
    <property type="entry name" value="Cyt_P450_CS"/>
</dbReference>
<comment type="cofactor">
    <cofactor evidence="1">
        <name>heme</name>
        <dbReference type="ChEBI" id="CHEBI:30413"/>
    </cofactor>
</comment>
<evidence type="ECO:0000256" key="2">
    <source>
        <dbReference type="ARBA" id="ARBA00010617"/>
    </source>
</evidence>
<accession>A0A974SIC5</accession>
<dbReference type="Proteomes" id="UP000596427">
    <property type="component" value="Chromosome"/>
</dbReference>
<dbReference type="KEGG" id="xdi:EZH22_02025"/>
<keyword evidence="3" id="KW-0408">Iron</keyword>
<organism evidence="4 5">
    <name type="scientific">Xanthobacter dioxanivorans</name>
    <dbReference type="NCBI Taxonomy" id="2528964"/>
    <lineage>
        <taxon>Bacteria</taxon>
        <taxon>Pseudomonadati</taxon>
        <taxon>Pseudomonadota</taxon>
        <taxon>Alphaproteobacteria</taxon>
        <taxon>Hyphomicrobiales</taxon>
        <taxon>Xanthobacteraceae</taxon>
        <taxon>Xanthobacter</taxon>
    </lineage>
</organism>
<dbReference type="InterPro" id="IPR036396">
    <property type="entry name" value="Cyt_P450_sf"/>
</dbReference>
<evidence type="ECO:0000256" key="3">
    <source>
        <dbReference type="RuleBase" id="RU000461"/>
    </source>
</evidence>
<reference evidence="4 5" key="1">
    <citation type="submission" date="2020-10" db="EMBL/GenBank/DDBJ databases">
        <title>Degradation of 1,4-Dioxane by Xanthobacter sp. YN2, via a Novel Group-2 Soluble Di-Iron Monooxygenase.</title>
        <authorList>
            <person name="Ma F."/>
            <person name="Wang Y."/>
            <person name="Yang J."/>
            <person name="Guo H."/>
            <person name="Su D."/>
            <person name="Yu L."/>
        </authorList>
    </citation>
    <scope>NUCLEOTIDE SEQUENCE [LARGE SCALE GENOMIC DNA]</scope>
    <source>
        <strain evidence="4 5">YN2</strain>
    </source>
</reference>
<dbReference type="PRINTS" id="PR00385">
    <property type="entry name" value="P450"/>
</dbReference>
<dbReference type="Pfam" id="PF00067">
    <property type="entry name" value="p450"/>
    <property type="match status" value="1"/>
</dbReference>
<dbReference type="RefSeq" id="WP_203194154.1">
    <property type="nucleotide sequence ID" value="NZ_CP063362.1"/>
</dbReference>
<evidence type="ECO:0000256" key="1">
    <source>
        <dbReference type="ARBA" id="ARBA00001971"/>
    </source>
</evidence>
<protein>
    <submittedName>
        <fullName evidence="4">Cytochrome P450</fullName>
    </submittedName>
</protein>
<dbReference type="AlphaFoldDB" id="A0A974SIC5"/>
<name>A0A974SIC5_9HYPH</name>
<dbReference type="PROSITE" id="PS00086">
    <property type="entry name" value="CYTOCHROME_P450"/>
    <property type="match status" value="1"/>
</dbReference>
<dbReference type="GO" id="GO:0020037">
    <property type="term" value="F:heme binding"/>
    <property type="evidence" value="ECO:0007669"/>
    <property type="project" value="InterPro"/>
</dbReference>
<dbReference type="GO" id="GO:0005506">
    <property type="term" value="F:iron ion binding"/>
    <property type="evidence" value="ECO:0007669"/>
    <property type="project" value="InterPro"/>
</dbReference>
<dbReference type="PANTHER" id="PTHR46696:SF6">
    <property type="entry name" value="P450, PUTATIVE (EUROFUNG)-RELATED"/>
    <property type="match status" value="1"/>
</dbReference>
<keyword evidence="3" id="KW-0349">Heme</keyword>
<keyword evidence="3" id="KW-0503">Monooxygenase</keyword>
<dbReference type="GO" id="GO:0016705">
    <property type="term" value="F:oxidoreductase activity, acting on paired donors, with incorporation or reduction of molecular oxygen"/>
    <property type="evidence" value="ECO:0007669"/>
    <property type="project" value="InterPro"/>
</dbReference>
<keyword evidence="3" id="KW-0479">Metal-binding</keyword>
<gene>
    <name evidence="4" type="ORF">EZH22_02025</name>
</gene>
<dbReference type="PRINTS" id="PR00359">
    <property type="entry name" value="BP450"/>
</dbReference>
<dbReference type="Gene3D" id="1.10.630.10">
    <property type="entry name" value="Cytochrome P450"/>
    <property type="match status" value="1"/>
</dbReference>
<evidence type="ECO:0000313" key="5">
    <source>
        <dbReference type="Proteomes" id="UP000596427"/>
    </source>
</evidence>
<comment type="similarity">
    <text evidence="2 3">Belongs to the cytochrome P450 family.</text>
</comment>
<sequence>MADTPESLSEEFSTFSTYTKTPAQALDLIERARTKCPVPHSKELGGFHIYMNYEDVRRGLMDWKTYANGPSVLRPYIEGSPVFPPLSMDPPEHTPWRKVFSDGVNIRTADRIGPAVRADAIELIEGFAEKGACDLHLDLAEQVPMKAIFHILGLPREHHERVRSMTLNVLAHVNQPEQFAKLFQEFSEYGWSEVERRKSDPKEDYLTVLADARFGDRHMTPFEVGAAVVSLLVAGHGTTTAALTNLLYEVLRRPQLKQRLIEDPALIPKAVEEGLRLHHPFFGLFRKATEDVEAHGAHIKKGDTVYMCWQAANRDPAVVDKPLDFDIDRPEFQHLGFGLGKHSCVGAPTARMEMRVVMEELLARLPDIELAEPEKVKWDFHGAETLGILHLPAKFASRPRRAS</sequence>
<evidence type="ECO:0000313" key="4">
    <source>
        <dbReference type="EMBL" id="QRG07241.1"/>
    </source>
</evidence>
<dbReference type="InterPro" id="IPR002397">
    <property type="entry name" value="Cyt_P450_B"/>
</dbReference>
<proteinExistence type="inferred from homology"/>
<dbReference type="EMBL" id="CP063362">
    <property type="protein sequence ID" value="QRG07241.1"/>
    <property type="molecule type" value="Genomic_DNA"/>
</dbReference>
<dbReference type="SUPFAM" id="SSF48264">
    <property type="entry name" value="Cytochrome P450"/>
    <property type="match status" value="1"/>
</dbReference>
<keyword evidence="3" id="KW-0560">Oxidoreductase</keyword>
<keyword evidence="5" id="KW-1185">Reference proteome</keyword>
<dbReference type="GO" id="GO:0004497">
    <property type="term" value="F:monooxygenase activity"/>
    <property type="evidence" value="ECO:0007669"/>
    <property type="project" value="UniProtKB-KW"/>
</dbReference>
<dbReference type="PANTHER" id="PTHR46696">
    <property type="entry name" value="P450, PUTATIVE (EUROFUNG)-RELATED"/>
    <property type="match status" value="1"/>
</dbReference>
<dbReference type="InterPro" id="IPR001128">
    <property type="entry name" value="Cyt_P450"/>
</dbReference>